<reference evidence="1 2" key="1">
    <citation type="journal article" date="2006" name="PLoS Genet.">
        <title>Secrets of soil survival revealed by the genome sequence of Arthrobacter aurescens TC1.</title>
        <authorList>
            <person name="Mongodin E.F."/>
            <person name="Shapir N."/>
            <person name="Daugherty S.C."/>
            <person name="DeBoy R.T."/>
            <person name="Emerson J.B."/>
            <person name="Shvartzbeyn A."/>
            <person name="Radune D."/>
            <person name="Vamathevan J."/>
            <person name="Riggs F."/>
            <person name="Grinberg V."/>
            <person name="Khouri H."/>
            <person name="Wackett L.P."/>
            <person name="Nelson K.E."/>
            <person name="Sadowsky M.J."/>
        </authorList>
    </citation>
    <scope>NUCLEOTIDE SEQUENCE [LARGE SCALE GENOMIC DNA]</scope>
    <source>
        <strain evidence="1 2">TC1</strain>
    </source>
</reference>
<organism evidence="1 2">
    <name type="scientific">Paenarthrobacter aurescens (strain TC1)</name>
    <dbReference type="NCBI Taxonomy" id="290340"/>
    <lineage>
        <taxon>Bacteria</taxon>
        <taxon>Bacillati</taxon>
        <taxon>Actinomycetota</taxon>
        <taxon>Actinomycetes</taxon>
        <taxon>Micrococcales</taxon>
        <taxon>Micrococcaceae</taxon>
        <taxon>Paenarthrobacter</taxon>
    </lineage>
</organism>
<gene>
    <name evidence="1" type="ordered locus">AAur_pTC10099</name>
</gene>
<sequence>MVIPPVPEKVRELCGGGTTSMKEVIDRLTVICEKPINLIEYKESWGALTAFKAEFEDRINVYFPPQKSRQYKLHCIYHELGHIYLESFRIPMALPDLSEEMLRETADAISVTCRSVPNHPVERWVEDFAFEMSKKTRARSSSDPDPFLS</sequence>
<evidence type="ECO:0000313" key="1">
    <source>
        <dbReference type="EMBL" id="ABM10341.1"/>
    </source>
</evidence>
<protein>
    <recommendedName>
        <fullName evidence="3">IrrE N-terminal-like domain-containing protein</fullName>
    </recommendedName>
</protein>
<dbReference type="EMBL" id="CP000475">
    <property type="protein sequence ID" value="ABM10341.1"/>
    <property type="molecule type" value="Genomic_DNA"/>
</dbReference>
<dbReference type="KEGG" id="aau:AAur_pTC10099"/>
<dbReference type="OrthoDB" id="5078573at2"/>
<name>A1RCL1_PAEAT</name>
<dbReference type="AlphaFoldDB" id="A1RCL1"/>
<keyword evidence="1" id="KW-0614">Plasmid</keyword>
<proteinExistence type="predicted"/>
<keyword evidence="2" id="KW-1185">Reference proteome</keyword>
<evidence type="ECO:0000313" key="2">
    <source>
        <dbReference type="Proteomes" id="UP000000637"/>
    </source>
</evidence>
<geneLocation type="plasmid" evidence="1 2">
    <name>pTC1</name>
</geneLocation>
<dbReference type="RefSeq" id="WP_011776895.1">
    <property type="nucleotide sequence ID" value="NC_008712.1"/>
</dbReference>
<evidence type="ECO:0008006" key="3">
    <source>
        <dbReference type="Google" id="ProtNLM"/>
    </source>
</evidence>
<dbReference type="Proteomes" id="UP000000637">
    <property type="component" value="Plasmid pTC1"/>
</dbReference>
<dbReference type="HOGENOM" id="CLU_1755071_0_0_11"/>
<accession>A1RCL1</accession>